<proteinExistence type="predicted"/>
<gene>
    <name evidence="1" type="ORF">VaNZ11_016317</name>
</gene>
<sequence>HLTRTQVLWSLGQEALARQTLAECSSMARDLRNARPDLSCVLTGWLAQTLLGHAVDVATGRRGNGALGGTAAASDQGLGFALQARRLGGGGGGGGGVTFRPSQ</sequence>
<feature type="non-terminal residue" evidence="1">
    <location>
        <position position="103"/>
    </location>
</feature>
<name>A0ABQ5SNY3_9CHLO</name>
<comment type="caution">
    <text evidence="1">The sequence shown here is derived from an EMBL/GenBank/DDBJ whole genome shotgun (WGS) entry which is preliminary data.</text>
</comment>
<dbReference type="Proteomes" id="UP001165090">
    <property type="component" value="Unassembled WGS sequence"/>
</dbReference>
<feature type="non-terminal residue" evidence="1">
    <location>
        <position position="1"/>
    </location>
</feature>
<protein>
    <recommendedName>
        <fullName evidence="3">Anaphase-promoting complex subunit 5</fullName>
    </recommendedName>
</protein>
<organism evidence="1 2">
    <name type="scientific">Volvox africanus</name>
    <dbReference type="NCBI Taxonomy" id="51714"/>
    <lineage>
        <taxon>Eukaryota</taxon>
        <taxon>Viridiplantae</taxon>
        <taxon>Chlorophyta</taxon>
        <taxon>core chlorophytes</taxon>
        <taxon>Chlorophyceae</taxon>
        <taxon>CS clade</taxon>
        <taxon>Chlamydomonadales</taxon>
        <taxon>Volvocaceae</taxon>
        <taxon>Volvox</taxon>
    </lineage>
</organism>
<keyword evidence="2" id="KW-1185">Reference proteome</keyword>
<evidence type="ECO:0008006" key="3">
    <source>
        <dbReference type="Google" id="ProtNLM"/>
    </source>
</evidence>
<evidence type="ECO:0000313" key="2">
    <source>
        <dbReference type="Proteomes" id="UP001165090"/>
    </source>
</evidence>
<dbReference type="EMBL" id="BSDZ01000103">
    <property type="protein sequence ID" value="GLI71198.1"/>
    <property type="molecule type" value="Genomic_DNA"/>
</dbReference>
<reference evidence="1 2" key="1">
    <citation type="journal article" date="2023" name="IScience">
        <title>Expanded male sex-determining region conserved during the evolution of homothallism in the green alga Volvox.</title>
        <authorList>
            <person name="Yamamoto K."/>
            <person name="Matsuzaki R."/>
            <person name="Mahakham W."/>
            <person name="Heman W."/>
            <person name="Sekimoto H."/>
            <person name="Kawachi M."/>
            <person name="Minakuchi Y."/>
            <person name="Toyoda A."/>
            <person name="Nozaki H."/>
        </authorList>
    </citation>
    <scope>NUCLEOTIDE SEQUENCE [LARGE SCALE GENOMIC DNA]</scope>
    <source>
        <strain evidence="1 2">NIES-4468</strain>
    </source>
</reference>
<accession>A0ABQ5SNY3</accession>
<evidence type="ECO:0000313" key="1">
    <source>
        <dbReference type="EMBL" id="GLI71198.1"/>
    </source>
</evidence>